<dbReference type="RefSeq" id="WP_125567427.1">
    <property type="nucleotide sequence ID" value="NZ_AP019307.1"/>
</dbReference>
<gene>
    <name evidence="3" type="ORF">Back2_10680</name>
</gene>
<evidence type="ECO:0000313" key="3">
    <source>
        <dbReference type="EMBL" id="BBH16781.1"/>
    </source>
</evidence>
<evidence type="ECO:0000313" key="4">
    <source>
        <dbReference type="Proteomes" id="UP000271573"/>
    </source>
</evidence>
<keyword evidence="4" id="KW-1185">Reference proteome</keyword>
<accession>A0A3G9IT35</accession>
<dbReference type="Pfam" id="PF14231">
    <property type="entry name" value="GXWXG"/>
    <property type="match status" value="1"/>
</dbReference>
<dbReference type="KEGG" id="nbe:Back2_10680"/>
<name>A0A3G9IT35_9ACTN</name>
<dbReference type="OrthoDB" id="8905397at2"/>
<dbReference type="InterPro" id="IPR025951">
    <property type="entry name" value="GXWXG_dom"/>
</dbReference>
<dbReference type="Pfam" id="PF14232">
    <property type="entry name" value="DUF4334"/>
    <property type="match status" value="1"/>
</dbReference>
<feature type="domain" description="GXWXG" evidence="1">
    <location>
        <begin position="20"/>
        <end position="78"/>
    </location>
</feature>
<proteinExistence type="predicted"/>
<evidence type="ECO:0008006" key="5">
    <source>
        <dbReference type="Google" id="ProtNLM"/>
    </source>
</evidence>
<dbReference type="InterPro" id="IPR025568">
    <property type="entry name" value="DUF4334"/>
</dbReference>
<evidence type="ECO:0000259" key="1">
    <source>
        <dbReference type="Pfam" id="PF14231"/>
    </source>
</evidence>
<dbReference type="EMBL" id="AP019307">
    <property type="protein sequence ID" value="BBH16781.1"/>
    <property type="molecule type" value="Genomic_DNA"/>
</dbReference>
<evidence type="ECO:0000259" key="2">
    <source>
        <dbReference type="Pfam" id="PF14232"/>
    </source>
</evidence>
<dbReference type="Proteomes" id="UP000271573">
    <property type="component" value="Chromosome"/>
</dbReference>
<dbReference type="AlphaFoldDB" id="A0A3G9IT35"/>
<protein>
    <recommendedName>
        <fullName evidence="5">DUF4334 domain-containing protein</fullName>
    </recommendedName>
</protein>
<feature type="domain" description="DUF4334" evidence="2">
    <location>
        <begin position="121"/>
        <end position="174"/>
    </location>
</feature>
<sequence>MNSEKLARLEAGTTLDEALAFYDSLPAVECGDVSGRYIGRELRTGHAMDGLLEATGWYGKEFDDADHVHPLLFRNRRGEIFPVEPRMMPLGMAASVPDAIVDRSQGLIGGLRPLLRARGHRARLRAVEFRGVVTAAMVYDHLPIIDVFRRVDETTLFGVMDLRGSTPYCFILEREPA</sequence>
<organism evidence="3 4">
    <name type="scientific">Nocardioides baekrokdamisoli</name>
    <dbReference type="NCBI Taxonomy" id="1804624"/>
    <lineage>
        <taxon>Bacteria</taxon>
        <taxon>Bacillati</taxon>
        <taxon>Actinomycetota</taxon>
        <taxon>Actinomycetes</taxon>
        <taxon>Propionibacteriales</taxon>
        <taxon>Nocardioidaceae</taxon>
        <taxon>Nocardioides</taxon>
    </lineage>
</organism>
<dbReference type="Gene3D" id="2.40.128.580">
    <property type="entry name" value="GXWXG domain"/>
    <property type="match status" value="1"/>
</dbReference>
<reference evidence="3 4" key="1">
    <citation type="submission" date="2018-11" db="EMBL/GenBank/DDBJ databases">
        <title>Complete genome sequence of Nocardioides baekrokdamisoli strain KCTC 39748.</title>
        <authorList>
            <person name="Kang S.W."/>
            <person name="Lee K.C."/>
            <person name="Kim K.K."/>
            <person name="Kim J.S."/>
            <person name="Kim D.S."/>
            <person name="Ko S.H."/>
            <person name="Yang S.H."/>
            <person name="Shin Y.K."/>
            <person name="Lee J.S."/>
        </authorList>
    </citation>
    <scope>NUCLEOTIDE SEQUENCE [LARGE SCALE GENOMIC DNA]</scope>
    <source>
        <strain evidence="3 4">KCTC 39748</strain>
    </source>
</reference>